<name>A0ABR3SKC4_9PEZI</name>
<feature type="chain" id="PRO_5045595319" evidence="3">
    <location>
        <begin position="24"/>
        <end position="353"/>
    </location>
</feature>
<proteinExistence type="predicted"/>
<feature type="transmembrane region" description="Helical" evidence="2">
    <location>
        <begin position="331"/>
        <end position="350"/>
    </location>
</feature>
<organism evidence="4 5">
    <name type="scientific">Neofusicoccum ribis</name>
    <dbReference type="NCBI Taxonomy" id="45134"/>
    <lineage>
        <taxon>Eukaryota</taxon>
        <taxon>Fungi</taxon>
        <taxon>Dikarya</taxon>
        <taxon>Ascomycota</taxon>
        <taxon>Pezizomycotina</taxon>
        <taxon>Dothideomycetes</taxon>
        <taxon>Dothideomycetes incertae sedis</taxon>
        <taxon>Botryosphaeriales</taxon>
        <taxon>Botryosphaeriaceae</taxon>
        <taxon>Neofusicoccum</taxon>
    </lineage>
</organism>
<feature type="region of interest" description="Disordered" evidence="1">
    <location>
        <begin position="188"/>
        <end position="225"/>
    </location>
</feature>
<keyword evidence="3" id="KW-0732">Signal</keyword>
<evidence type="ECO:0000256" key="3">
    <source>
        <dbReference type="SAM" id="SignalP"/>
    </source>
</evidence>
<evidence type="ECO:0000313" key="4">
    <source>
        <dbReference type="EMBL" id="KAL1623294.1"/>
    </source>
</evidence>
<feature type="compositionally biased region" description="Polar residues" evidence="1">
    <location>
        <begin position="188"/>
        <end position="211"/>
    </location>
</feature>
<keyword evidence="5" id="KW-1185">Reference proteome</keyword>
<keyword evidence="2" id="KW-1133">Transmembrane helix</keyword>
<accession>A0ABR3SKC4</accession>
<sequence>MVKKAVRNLLALSFHALATHSLGHTHFHQRNTSPAYALCLETNPGCREIFTLVQKCWDVGVPSGMLDPNDGVVSENFRTCFCGDQKTTDDGSWPSCANCVKNKGMESIYANLENTDIVRFCATPDPNLYLWLTNFLNFTLTTNPSALASPSPILTGPITAISTLASAYSADPSANIIPSGIFHLTTDTISTLPPHPTASTSHSQPNDPDNTSGSGDSDGGAQTSPAGAADAVLTVLYYTDSATSMYVVGPARELASLAAAPPPASGTEPAAGLSAAASSVTTGVFAQGGRTVLIVGPATGAGEGKARKPGGEVARSGADGRRVEGEVPGGMAGLVGAGLGVLVGVAVLGGRDV</sequence>
<feature type="signal peptide" evidence="3">
    <location>
        <begin position="1"/>
        <end position="23"/>
    </location>
</feature>
<gene>
    <name evidence="4" type="ORF">SLS56_008346</name>
</gene>
<evidence type="ECO:0000256" key="1">
    <source>
        <dbReference type="SAM" id="MobiDB-lite"/>
    </source>
</evidence>
<protein>
    <submittedName>
        <fullName evidence="4">Uncharacterized protein</fullName>
    </submittedName>
</protein>
<evidence type="ECO:0000256" key="2">
    <source>
        <dbReference type="SAM" id="Phobius"/>
    </source>
</evidence>
<reference evidence="4 5" key="1">
    <citation type="submission" date="2024-02" db="EMBL/GenBank/DDBJ databases">
        <title>De novo assembly and annotation of 12 fungi associated with fruit tree decline syndrome in Ontario, Canada.</title>
        <authorList>
            <person name="Sulman M."/>
            <person name="Ellouze W."/>
            <person name="Ilyukhin E."/>
        </authorList>
    </citation>
    <scope>NUCLEOTIDE SEQUENCE [LARGE SCALE GENOMIC DNA]</scope>
    <source>
        <strain evidence="4 5">M1-105</strain>
    </source>
</reference>
<keyword evidence="2" id="KW-0472">Membrane</keyword>
<evidence type="ECO:0000313" key="5">
    <source>
        <dbReference type="Proteomes" id="UP001521116"/>
    </source>
</evidence>
<dbReference type="EMBL" id="JAJVDC020000122">
    <property type="protein sequence ID" value="KAL1623294.1"/>
    <property type="molecule type" value="Genomic_DNA"/>
</dbReference>
<dbReference type="Proteomes" id="UP001521116">
    <property type="component" value="Unassembled WGS sequence"/>
</dbReference>
<comment type="caution">
    <text evidence="4">The sequence shown here is derived from an EMBL/GenBank/DDBJ whole genome shotgun (WGS) entry which is preliminary data.</text>
</comment>
<feature type="region of interest" description="Disordered" evidence="1">
    <location>
        <begin position="301"/>
        <end position="322"/>
    </location>
</feature>
<keyword evidence="2" id="KW-0812">Transmembrane</keyword>